<dbReference type="InterPro" id="IPR051692">
    <property type="entry name" value="OMP-like"/>
</dbReference>
<evidence type="ECO:0000256" key="1">
    <source>
        <dbReference type="ARBA" id="ARBA00038306"/>
    </source>
</evidence>
<dbReference type="InterPro" id="IPR011250">
    <property type="entry name" value="OMP/PagP_B-barrel"/>
</dbReference>
<evidence type="ECO:0000313" key="4">
    <source>
        <dbReference type="Proteomes" id="UP000244810"/>
    </source>
</evidence>
<name>A0A2T7UUB0_9RHOB</name>
<dbReference type="OrthoDB" id="268975at2"/>
<dbReference type="PANTHER" id="PTHR34001:SF3">
    <property type="entry name" value="BLL7405 PROTEIN"/>
    <property type="match status" value="1"/>
</dbReference>
<feature type="chain" id="PRO_5015675880" evidence="2">
    <location>
        <begin position="20"/>
        <end position="215"/>
    </location>
</feature>
<sequence length="215" mass="22245">MKTIIAAAALGLVATSALASGPVAPQPYVPPVTVPVSSGYDWSGAYAGLGITYGRAQYDTNGAIPSYPDADGWGLSGIAGYNWQSGNLVFGGEVVADFSQRSGSNDCGAPGNTCSSDVENQASIRGRVGYAMDRSLMFMTVGYGRDERGAAGTLGGGSAVYSGAMLGVGYEQAIGSGAWTMRGDLEHYFYGDEQINGIATNGDTSILRFSVIRRF</sequence>
<dbReference type="PANTHER" id="PTHR34001">
    <property type="entry name" value="BLL7405 PROTEIN"/>
    <property type="match status" value="1"/>
</dbReference>
<evidence type="ECO:0000256" key="2">
    <source>
        <dbReference type="SAM" id="SignalP"/>
    </source>
</evidence>
<feature type="signal peptide" evidence="2">
    <location>
        <begin position="1"/>
        <end position="19"/>
    </location>
</feature>
<comment type="caution">
    <text evidence="3">The sequence shown here is derived from an EMBL/GenBank/DDBJ whole genome shotgun (WGS) entry which is preliminary data.</text>
</comment>
<keyword evidence="2" id="KW-0732">Signal</keyword>
<organism evidence="3 4">
    <name type="scientific">Pararhodobacter aggregans</name>
    <dbReference type="NCBI Taxonomy" id="404875"/>
    <lineage>
        <taxon>Bacteria</taxon>
        <taxon>Pseudomonadati</taxon>
        <taxon>Pseudomonadota</taxon>
        <taxon>Alphaproteobacteria</taxon>
        <taxon>Rhodobacterales</taxon>
        <taxon>Paracoccaceae</taxon>
        <taxon>Pararhodobacter</taxon>
    </lineage>
</organism>
<dbReference type="RefSeq" id="WP_107750806.1">
    <property type="nucleotide sequence ID" value="NZ_QBKF01000002.1"/>
</dbReference>
<reference evidence="3 4" key="1">
    <citation type="journal article" date="2011" name="Syst. Appl. Microbiol.">
        <title>Defluviimonas denitrificans gen. nov., sp. nov., and Pararhodobacter aggregans gen. nov., sp. nov., non-phototrophic Rhodobacteraceae from the biofilter of a marine aquaculture.</title>
        <authorList>
            <person name="Foesel B.U."/>
            <person name="Drake H.L."/>
            <person name="Schramm A."/>
        </authorList>
    </citation>
    <scope>NUCLEOTIDE SEQUENCE [LARGE SCALE GENOMIC DNA]</scope>
    <source>
        <strain evidence="3 4">D1-19</strain>
    </source>
</reference>
<dbReference type="EMBL" id="QDDR01000002">
    <property type="protein sequence ID" value="PVE48307.1"/>
    <property type="molecule type" value="Genomic_DNA"/>
</dbReference>
<accession>A0A2T7UUB0</accession>
<dbReference type="SUPFAM" id="SSF56925">
    <property type="entry name" value="OMPA-like"/>
    <property type="match status" value="1"/>
</dbReference>
<evidence type="ECO:0000313" key="3">
    <source>
        <dbReference type="EMBL" id="PVE48307.1"/>
    </source>
</evidence>
<keyword evidence="4" id="KW-1185">Reference proteome</keyword>
<protein>
    <submittedName>
        <fullName evidence="3">Uncharacterized protein</fullName>
    </submittedName>
</protein>
<dbReference type="AlphaFoldDB" id="A0A2T7UUB0"/>
<dbReference type="Proteomes" id="UP000244810">
    <property type="component" value="Unassembled WGS sequence"/>
</dbReference>
<gene>
    <name evidence="3" type="ORF">DDE23_04320</name>
</gene>
<proteinExistence type="inferred from homology"/>
<comment type="similarity">
    <text evidence="1">Belongs to the Omp25/RopB family.</text>
</comment>